<evidence type="ECO:0000313" key="2">
    <source>
        <dbReference type="EMBL" id="GEA84989.1"/>
    </source>
</evidence>
<dbReference type="InterPro" id="IPR023210">
    <property type="entry name" value="NADP_OxRdtase_dom"/>
</dbReference>
<dbReference type="SUPFAM" id="SSF51430">
    <property type="entry name" value="NAD(P)-linked oxidoreductase"/>
    <property type="match status" value="1"/>
</dbReference>
<dbReference type="Proteomes" id="UP000320461">
    <property type="component" value="Unassembled WGS sequence"/>
</dbReference>
<accession>A0A4Y3KKP7</accession>
<dbReference type="Pfam" id="PF00248">
    <property type="entry name" value="Aldo_ket_red"/>
    <property type="match status" value="1"/>
</dbReference>
<sequence>MDQDLTTTRTAEPVLGAMYFGTRADDALSFDLLDAFVDQGGRWIDTANCYAFWEDPSGVGGQSERVLGRWFAARPGMRERVRLATKVRHQPLVPHEWPSSAEGLSAEAIERGFAASLDRLGLDSVDLLWAHAEDRSVPLDETVAAFGELVADGRAGRLGASNHAAWRVEQARAIAREQGVEPWTAVQLRYSYVVPRPGVTLPEGGHVHAERDQLDHARSQGLDLWAYSPLLTGAYVRSDRPLSPGYDHPGTHRRLEVLAQVADELGATRNQVVLAWLLDQGIHPILGVSSVDQLTEAMAAREVAVTDETRTRLDEPA</sequence>
<keyword evidence="3" id="KW-1185">Reference proteome</keyword>
<reference evidence="2 3" key="1">
    <citation type="submission" date="2019-06" db="EMBL/GenBank/DDBJ databases">
        <title>Whole genome shotgun sequence of Cellulomonas gelida NBRC 3748.</title>
        <authorList>
            <person name="Hosoyama A."/>
            <person name="Uohara A."/>
            <person name="Ohji S."/>
            <person name="Ichikawa N."/>
        </authorList>
    </citation>
    <scope>NUCLEOTIDE SEQUENCE [LARGE SCALE GENOMIC DNA]</scope>
    <source>
        <strain evidence="2 3">NBRC 3748</strain>
    </source>
</reference>
<dbReference type="RefSeq" id="WP_218022621.1">
    <property type="nucleotide sequence ID" value="NZ_BJLQ01000023.1"/>
</dbReference>
<organism evidence="2 3">
    <name type="scientific">Cellulomonas gelida</name>
    <dbReference type="NCBI Taxonomy" id="1712"/>
    <lineage>
        <taxon>Bacteria</taxon>
        <taxon>Bacillati</taxon>
        <taxon>Actinomycetota</taxon>
        <taxon>Actinomycetes</taxon>
        <taxon>Micrococcales</taxon>
        <taxon>Cellulomonadaceae</taxon>
        <taxon>Cellulomonas</taxon>
    </lineage>
</organism>
<protein>
    <submittedName>
        <fullName evidence="2">Oxidoreductase</fullName>
    </submittedName>
</protein>
<dbReference type="EMBL" id="BJLQ01000023">
    <property type="protein sequence ID" value="GEA84989.1"/>
    <property type="molecule type" value="Genomic_DNA"/>
</dbReference>
<dbReference type="GO" id="GO:0005829">
    <property type="term" value="C:cytosol"/>
    <property type="evidence" value="ECO:0007669"/>
    <property type="project" value="TreeGrafter"/>
</dbReference>
<evidence type="ECO:0000259" key="1">
    <source>
        <dbReference type="Pfam" id="PF00248"/>
    </source>
</evidence>
<comment type="caution">
    <text evidence="2">The sequence shown here is derived from an EMBL/GenBank/DDBJ whole genome shotgun (WGS) entry which is preliminary data.</text>
</comment>
<gene>
    <name evidence="2" type="ORF">CGE01nite_22400</name>
</gene>
<dbReference type="PANTHER" id="PTHR43364:SF6">
    <property type="entry name" value="OXIDOREDUCTASE-RELATED"/>
    <property type="match status" value="1"/>
</dbReference>
<dbReference type="AlphaFoldDB" id="A0A4Y3KKP7"/>
<name>A0A4Y3KKP7_9CELL</name>
<dbReference type="Gene3D" id="3.20.20.100">
    <property type="entry name" value="NADP-dependent oxidoreductase domain"/>
    <property type="match status" value="1"/>
</dbReference>
<evidence type="ECO:0000313" key="3">
    <source>
        <dbReference type="Proteomes" id="UP000320461"/>
    </source>
</evidence>
<dbReference type="InterPro" id="IPR036812">
    <property type="entry name" value="NAD(P)_OxRdtase_dom_sf"/>
</dbReference>
<feature type="domain" description="NADP-dependent oxidoreductase" evidence="1">
    <location>
        <begin position="14"/>
        <end position="315"/>
    </location>
</feature>
<dbReference type="InterPro" id="IPR050523">
    <property type="entry name" value="AKR_Detox_Biosynth"/>
</dbReference>
<dbReference type="PANTHER" id="PTHR43364">
    <property type="entry name" value="NADH-SPECIFIC METHYLGLYOXAL REDUCTASE-RELATED"/>
    <property type="match status" value="1"/>
</dbReference>
<proteinExistence type="predicted"/>